<dbReference type="PROSITE" id="PS52035">
    <property type="entry name" value="PEPTIDASE_M14"/>
    <property type="match status" value="1"/>
</dbReference>
<reference evidence="6" key="1">
    <citation type="journal article" date="2010" name="Science">
        <title>Plasticity of animal genome architecture unmasked by rapid evolution of a pelagic tunicate.</title>
        <authorList>
            <person name="Denoeud F."/>
            <person name="Henriet S."/>
            <person name="Mungpakdee S."/>
            <person name="Aury J.M."/>
            <person name="Da Silva C."/>
            <person name="Brinkmann H."/>
            <person name="Mikhaleva J."/>
            <person name="Olsen L.C."/>
            <person name="Jubin C."/>
            <person name="Canestro C."/>
            <person name="Bouquet J.M."/>
            <person name="Danks G."/>
            <person name="Poulain J."/>
            <person name="Campsteijn C."/>
            <person name="Adamski M."/>
            <person name="Cross I."/>
            <person name="Yadetie F."/>
            <person name="Muffato M."/>
            <person name="Louis A."/>
            <person name="Butcher S."/>
            <person name="Tsagkogeorga G."/>
            <person name="Konrad A."/>
            <person name="Singh S."/>
            <person name="Jensen M.F."/>
            <person name="Cong E.H."/>
            <person name="Eikeseth-Otteraa H."/>
            <person name="Noel B."/>
            <person name="Anthouard V."/>
            <person name="Porcel B.M."/>
            <person name="Kachouri-Lafond R."/>
            <person name="Nishino A."/>
            <person name="Ugolini M."/>
            <person name="Chourrout P."/>
            <person name="Nishida H."/>
            <person name="Aasland R."/>
            <person name="Huzurbazar S."/>
            <person name="Westhof E."/>
            <person name="Delsuc F."/>
            <person name="Lehrach H."/>
            <person name="Reinhardt R."/>
            <person name="Weissenbach J."/>
            <person name="Roy S.W."/>
            <person name="Artiguenave F."/>
            <person name="Postlethwait J.H."/>
            <person name="Manak J.R."/>
            <person name="Thompson E.M."/>
            <person name="Jaillon O."/>
            <person name="Du Pasquier L."/>
            <person name="Boudinot P."/>
            <person name="Liberles D.A."/>
            <person name="Volff J.N."/>
            <person name="Philippe H."/>
            <person name="Lenhard B."/>
            <person name="Roest Crollius H."/>
            <person name="Wincker P."/>
            <person name="Chourrout D."/>
        </authorList>
    </citation>
    <scope>NUCLEOTIDE SEQUENCE [LARGE SCALE GENOMIC DNA]</scope>
</reference>
<feature type="domain" description="Peptidase M14" evidence="5">
    <location>
        <begin position="1"/>
        <end position="285"/>
    </location>
</feature>
<dbReference type="InterPro" id="IPR002018">
    <property type="entry name" value="CarbesteraseB"/>
</dbReference>
<comment type="caution">
    <text evidence="4">Lacks conserved residue(s) required for the propagation of feature annotation.</text>
</comment>
<dbReference type="PANTHER" id="PTHR11559">
    <property type="entry name" value="CARBOXYLESTERASE"/>
    <property type="match status" value="1"/>
</dbReference>
<dbReference type="GO" id="GO:0008270">
    <property type="term" value="F:zinc ion binding"/>
    <property type="evidence" value="ECO:0007669"/>
    <property type="project" value="InterPro"/>
</dbReference>
<sequence length="818" mass="91941">MKLVSSCILCSISNAEEVIIGTTYEGRSIIANKISSQVQNAPHVVVECGSQGNDWNSVAFCESLVDYVDSSSETSPLAQVEWTIISKLNPDGYEYSKNSDSSWRKNRSPNEFCDGVNIAHNFPVHFVNTPDQTQCSQVFSGFDAVSEEETKALVGITEFDAFFSVMDVGDKIVYPFTSGYLNNEYVSCVNEKFDKMFRHEDLESVRSAAQGIARMMSTSSGDRFEAVEAKDYEPTRHSGSILDWAYTKTNFAFGLFLDDKNLPINPPQPVQQLKLISAIEDFTLKYLANRPVVKNDDSGGWRGIFDGPNIEVYRKIAYAEAPVDDLRFRLPMEKKNLSKISNSEGSVACVQSNALVPLEIQSEDCLFLNIYRPANSTDQSLPVLVFNHGGGLAAGYGDFPPWQPTNWIENFPELIVVNFNYRLNSFGYLGLDIENEDSVHGNFGVHDQNKAIKWVFDNIHFFGGDKEQITLMGQSAGGQSVFTHAQWEKSSKMIKNYIMNSGPALLPPYGASKEDYFSFGRRFLLDTDCRDNSRVWTCLRGLSVEELKNATESVTVPDFWIDGLGALVEPFRPVSDRVVANYTYDGENIIFKSENSASAIFAGQTSEKPMLVGWNREDPLGWIAAIFPNGTEAEQAETVLSAAFGEEITNELLELFPLEQTSDNALTLSRIFSEYIFDCGNRYMLKNQSNLWLYQMEAPAHVAFNQTGFIGCDEGACHGVELYYLFGSFDRISQVFPDIPSDSPSQEALDLSREMQRAYLQYMKTGEMSWQKFNSSSELVARYQLGGIKTETKLNSEVCEIFNKLENNQRYDRFIFDF</sequence>
<evidence type="ECO:0000313" key="6">
    <source>
        <dbReference type="EMBL" id="CBY09566.1"/>
    </source>
</evidence>
<dbReference type="OrthoDB" id="19653at2759"/>
<accession>E4XEG3</accession>
<evidence type="ECO:0000259" key="5">
    <source>
        <dbReference type="PROSITE" id="PS52035"/>
    </source>
</evidence>
<dbReference type="EMBL" id="FN653041">
    <property type="protein sequence ID" value="CBY09566.1"/>
    <property type="molecule type" value="Genomic_DNA"/>
</dbReference>
<dbReference type="GO" id="GO:0004181">
    <property type="term" value="F:metallocarboxypeptidase activity"/>
    <property type="evidence" value="ECO:0007669"/>
    <property type="project" value="InterPro"/>
</dbReference>
<proteinExistence type="inferred from homology"/>
<dbReference type="SUPFAM" id="SSF53187">
    <property type="entry name" value="Zn-dependent exopeptidases"/>
    <property type="match status" value="1"/>
</dbReference>
<dbReference type="Gene3D" id="3.40.50.1820">
    <property type="entry name" value="alpha/beta hydrolase"/>
    <property type="match status" value="1"/>
</dbReference>
<dbReference type="Pfam" id="PF00135">
    <property type="entry name" value="COesterase"/>
    <property type="match status" value="1"/>
</dbReference>
<keyword evidence="3" id="KW-0378">Hydrolase</keyword>
<dbReference type="InterPro" id="IPR019819">
    <property type="entry name" value="Carboxylesterase_B_CS"/>
</dbReference>
<evidence type="ECO:0000256" key="3">
    <source>
        <dbReference type="ARBA" id="ARBA00022801"/>
    </source>
</evidence>
<dbReference type="InterPro" id="IPR050309">
    <property type="entry name" value="Type-B_Carboxylest/Lipase"/>
</dbReference>
<dbReference type="InterPro" id="IPR029058">
    <property type="entry name" value="AB_hydrolase_fold"/>
</dbReference>
<dbReference type="SMART" id="SM00631">
    <property type="entry name" value="Zn_pept"/>
    <property type="match status" value="1"/>
</dbReference>
<evidence type="ECO:0000256" key="4">
    <source>
        <dbReference type="PROSITE-ProRule" id="PRU01379"/>
    </source>
</evidence>
<keyword evidence="7" id="KW-1185">Reference proteome</keyword>
<gene>
    <name evidence="6" type="ORF">GSOID_T00008571001</name>
</gene>
<dbReference type="InParanoid" id="E4XEG3"/>
<dbReference type="InterPro" id="IPR019826">
    <property type="entry name" value="Carboxylesterase_B_AS"/>
</dbReference>
<dbReference type="GO" id="GO:0006508">
    <property type="term" value="P:proteolysis"/>
    <property type="evidence" value="ECO:0007669"/>
    <property type="project" value="InterPro"/>
</dbReference>
<evidence type="ECO:0000313" key="7">
    <source>
        <dbReference type="Proteomes" id="UP000001307"/>
    </source>
</evidence>
<comment type="similarity">
    <text evidence="2 4">Belongs to the peptidase M14 family.</text>
</comment>
<dbReference type="Gene3D" id="3.40.630.10">
    <property type="entry name" value="Zn peptidases"/>
    <property type="match status" value="1"/>
</dbReference>
<dbReference type="SUPFAM" id="SSF53474">
    <property type="entry name" value="alpha/beta-Hydrolases"/>
    <property type="match status" value="1"/>
</dbReference>
<dbReference type="ESTHER" id="oikdi-e4xeg3">
    <property type="family name" value="Cholinesterase-like"/>
</dbReference>
<dbReference type="Pfam" id="PF00246">
    <property type="entry name" value="Peptidase_M14"/>
    <property type="match status" value="1"/>
</dbReference>
<name>E4XEG3_OIKDI</name>
<dbReference type="PROSITE" id="PS00122">
    <property type="entry name" value="CARBOXYLESTERASE_B_1"/>
    <property type="match status" value="1"/>
</dbReference>
<evidence type="ECO:0000256" key="2">
    <source>
        <dbReference type="ARBA" id="ARBA00005988"/>
    </source>
</evidence>
<dbReference type="AlphaFoldDB" id="E4XEG3"/>
<protein>
    <recommendedName>
        <fullName evidence="5">Peptidase M14 domain-containing protein</fullName>
    </recommendedName>
</protein>
<dbReference type="InterPro" id="IPR000834">
    <property type="entry name" value="Peptidase_M14"/>
</dbReference>
<comment type="similarity">
    <text evidence="1">Belongs to the type-B carboxylesterase/lipase family.</text>
</comment>
<organism evidence="6">
    <name type="scientific">Oikopleura dioica</name>
    <name type="common">Tunicate</name>
    <dbReference type="NCBI Taxonomy" id="34765"/>
    <lineage>
        <taxon>Eukaryota</taxon>
        <taxon>Metazoa</taxon>
        <taxon>Chordata</taxon>
        <taxon>Tunicata</taxon>
        <taxon>Appendicularia</taxon>
        <taxon>Copelata</taxon>
        <taxon>Oikopleuridae</taxon>
        <taxon>Oikopleura</taxon>
    </lineage>
</organism>
<evidence type="ECO:0000256" key="1">
    <source>
        <dbReference type="ARBA" id="ARBA00005964"/>
    </source>
</evidence>
<dbReference type="Proteomes" id="UP000001307">
    <property type="component" value="Unassembled WGS sequence"/>
</dbReference>
<dbReference type="PROSITE" id="PS00941">
    <property type="entry name" value="CARBOXYLESTERASE_B_2"/>
    <property type="match status" value="1"/>
</dbReference>